<keyword evidence="3" id="KW-0378">Hydrolase</keyword>
<dbReference type="GO" id="GO:0006146">
    <property type="term" value="P:adenine catabolic process"/>
    <property type="evidence" value="ECO:0007669"/>
    <property type="project" value="TreeGrafter"/>
</dbReference>
<dbReference type="GO" id="GO:0046872">
    <property type="term" value="F:metal ion binding"/>
    <property type="evidence" value="ECO:0007669"/>
    <property type="project" value="UniProtKB-KW"/>
</dbReference>
<comment type="cofactor">
    <cofactor evidence="1">
        <name>Zn(2+)</name>
        <dbReference type="ChEBI" id="CHEBI:29105"/>
    </cofactor>
</comment>
<evidence type="ECO:0000313" key="6">
    <source>
        <dbReference type="Proteomes" id="UP000070700"/>
    </source>
</evidence>
<sequence>MDPPIPYPTLQTWKSQCHSLDSSLFLLTLPKIELHVHLEGTLTPSLRFALARRNNIPLHSSRLNKDFHTLDELQEAYNLLQPRSVKGRGVSAFFEAYYGGMEVLRTEEDFYELAMAYFDKAKAMNVRYAEVMFDLQAHTRRGVGVETVMVALRRAREDAEKHLDVKSNFIACFLRDQSLESALTHYELLVPYHDIIVGVGLDGNEFERPPMLFDELFKRARRDGLRITAHCDVKQPNTLTNIRQVVEEIGGTGADRVDHGLDAAADASLVQAIKAKGTGMTLCPWAYVRHHTEQDLFGFLRVLKDEQVKICISCDSPAYVEDNWVLQNLSLLRLRGGLTDEELLGAQRDAIEMCWASEGVKTCLREDIHRFCEISSTL</sequence>
<proteinExistence type="predicted"/>
<evidence type="ECO:0000313" key="5">
    <source>
        <dbReference type="EMBL" id="KUJ15318.1"/>
    </source>
</evidence>
<dbReference type="NCBIfam" id="TIGR01430">
    <property type="entry name" value="aden_deam"/>
    <property type="match status" value="1"/>
</dbReference>
<protein>
    <submittedName>
        <fullName evidence="5">Adenosine deaminase</fullName>
    </submittedName>
</protein>
<dbReference type="PANTHER" id="PTHR43114:SF7">
    <property type="entry name" value="ADENOSINE DEAMINASE DOMAIN-CONTAINING PROTEIN"/>
    <property type="match status" value="1"/>
</dbReference>
<dbReference type="GeneID" id="28827395"/>
<evidence type="ECO:0000256" key="1">
    <source>
        <dbReference type="ARBA" id="ARBA00001947"/>
    </source>
</evidence>
<dbReference type="OrthoDB" id="272271at2759"/>
<reference evidence="5 6" key="1">
    <citation type="submission" date="2015-10" db="EMBL/GenBank/DDBJ databases">
        <title>Full genome of DAOMC 229536 Phialocephala scopiformis, a fungal endophyte of spruce producing the potent anti-insectan compound rugulosin.</title>
        <authorList>
            <consortium name="DOE Joint Genome Institute"/>
            <person name="Walker A.K."/>
            <person name="Frasz S.L."/>
            <person name="Seifert K.A."/>
            <person name="Miller J.D."/>
            <person name="Mondo S.J."/>
            <person name="Labutti K."/>
            <person name="Lipzen A."/>
            <person name="Dockter R."/>
            <person name="Kennedy M."/>
            <person name="Grigoriev I.V."/>
            <person name="Spatafora J.W."/>
        </authorList>
    </citation>
    <scope>NUCLEOTIDE SEQUENCE [LARGE SCALE GENOMIC DNA]</scope>
    <source>
        <strain evidence="5 6">CBS 120377</strain>
    </source>
</reference>
<dbReference type="SUPFAM" id="SSF51556">
    <property type="entry name" value="Metallo-dependent hydrolases"/>
    <property type="match status" value="1"/>
</dbReference>
<dbReference type="GO" id="GO:0043103">
    <property type="term" value="P:hypoxanthine salvage"/>
    <property type="evidence" value="ECO:0007669"/>
    <property type="project" value="TreeGrafter"/>
</dbReference>
<dbReference type="InterPro" id="IPR006330">
    <property type="entry name" value="Ado/ade_deaminase"/>
</dbReference>
<evidence type="ECO:0000256" key="3">
    <source>
        <dbReference type="ARBA" id="ARBA00022801"/>
    </source>
</evidence>
<dbReference type="GO" id="GO:0005829">
    <property type="term" value="C:cytosol"/>
    <property type="evidence" value="ECO:0007669"/>
    <property type="project" value="TreeGrafter"/>
</dbReference>
<dbReference type="InterPro" id="IPR001365">
    <property type="entry name" value="A_deaminase_dom"/>
</dbReference>
<organism evidence="5 6">
    <name type="scientific">Mollisia scopiformis</name>
    <name type="common">Conifer needle endophyte fungus</name>
    <name type="synonym">Phialocephala scopiformis</name>
    <dbReference type="NCBI Taxonomy" id="149040"/>
    <lineage>
        <taxon>Eukaryota</taxon>
        <taxon>Fungi</taxon>
        <taxon>Dikarya</taxon>
        <taxon>Ascomycota</taxon>
        <taxon>Pezizomycotina</taxon>
        <taxon>Leotiomycetes</taxon>
        <taxon>Helotiales</taxon>
        <taxon>Mollisiaceae</taxon>
        <taxon>Mollisia</taxon>
    </lineage>
</organism>
<keyword evidence="6" id="KW-1185">Reference proteome</keyword>
<dbReference type="Gene3D" id="3.20.20.140">
    <property type="entry name" value="Metal-dependent hydrolases"/>
    <property type="match status" value="1"/>
</dbReference>
<gene>
    <name evidence="5" type="ORF">LY89DRAFT_708199</name>
</gene>
<dbReference type="AlphaFoldDB" id="A0A194X562"/>
<dbReference type="STRING" id="149040.A0A194X562"/>
<dbReference type="GO" id="GO:0000034">
    <property type="term" value="F:adenine deaminase activity"/>
    <property type="evidence" value="ECO:0007669"/>
    <property type="project" value="TreeGrafter"/>
</dbReference>
<dbReference type="InterPro" id="IPR032466">
    <property type="entry name" value="Metal_Hydrolase"/>
</dbReference>
<dbReference type="EMBL" id="KQ947418">
    <property type="protein sequence ID" value="KUJ15318.1"/>
    <property type="molecule type" value="Genomic_DNA"/>
</dbReference>
<accession>A0A194X562</accession>
<dbReference type="Pfam" id="PF00962">
    <property type="entry name" value="A_deaminase"/>
    <property type="match status" value="1"/>
</dbReference>
<evidence type="ECO:0000259" key="4">
    <source>
        <dbReference type="Pfam" id="PF00962"/>
    </source>
</evidence>
<dbReference type="PANTHER" id="PTHR43114">
    <property type="entry name" value="ADENINE DEAMINASE"/>
    <property type="match status" value="1"/>
</dbReference>
<dbReference type="Proteomes" id="UP000070700">
    <property type="component" value="Unassembled WGS sequence"/>
</dbReference>
<evidence type="ECO:0000256" key="2">
    <source>
        <dbReference type="ARBA" id="ARBA00022723"/>
    </source>
</evidence>
<dbReference type="KEGG" id="psco:LY89DRAFT_708199"/>
<feature type="domain" description="Adenosine deaminase" evidence="4">
    <location>
        <begin position="30"/>
        <end position="369"/>
    </location>
</feature>
<name>A0A194X562_MOLSC</name>
<keyword evidence="2" id="KW-0479">Metal-binding</keyword>
<dbReference type="RefSeq" id="XP_018069673.1">
    <property type="nucleotide sequence ID" value="XM_018217669.1"/>
</dbReference>
<dbReference type="InParanoid" id="A0A194X562"/>